<dbReference type="InterPro" id="IPR029787">
    <property type="entry name" value="Nucleotide_cyclase"/>
</dbReference>
<name>A0A2N9M304_9BACT</name>
<dbReference type="PANTHER" id="PTHR45138:SF9">
    <property type="entry name" value="DIGUANYLATE CYCLASE DGCM-RELATED"/>
    <property type="match status" value="1"/>
</dbReference>
<dbReference type="EMBL" id="OKRB01000133">
    <property type="protein sequence ID" value="SPE29841.1"/>
    <property type="molecule type" value="Genomic_DNA"/>
</dbReference>
<dbReference type="PANTHER" id="PTHR45138">
    <property type="entry name" value="REGULATORY COMPONENTS OF SENSORY TRANSDUCTION SYSTEM"/>
    <property type="match status" value="1"/>
</dbReference>
<dbReference type="FunFam" id="3.30.70.270:FF:000001">
    <property type="entry name" value="Diguanylate cyclase domain protein"/>
    <property type="match status" value="1"/>
</dbReference>
<dbReference type="Pfam" id="PF00990">
    <property type="entry name" value="GGDEF"/>
    <property type="match status" value="1"/>
</dbReference>
<dbReference type="PROSITE" id="PS50887">
    <property type="entry name" value="GGDEF"/>
    <property type="match status" value="1"/>
</dbReference>
<dbReference type="SUPFAM" id="SSF52172">
    <property type="entry name" value="CheY-like"/>
    <property type="match status" value="1"/>
</dbReference>
<gene>
    <name evidence="6" type="ORF">SBA5_720012</name>
</gene>
<dbReference type="GO" id="GO:0000160">
    <property type="term" value="P:phosphorelay signal transduction system"/>
    <property type="evidence" value="ECO:0007669"/>
    <property type="project" value="InterPro"/>
</dbReference>
<dbReference type="GO" id="GO:1902201">
    <property type="term" value="P:negative regulation of bacterial-type flagellum-dependent cell motility"/>
    <property type="evidence" value="ECO:0007669"/>
    <property type="project" value="TreeGrafter"/>
</dbReference>
<dbReference type="InterPro" id="IPR000160">
    <property type="entry name" value="GGDEF_dom"/>
</dbReference>
<dbReference type="InterPro" id="IPR001789">
    <property type="entry name" value="Sig_transdc_resp-reg_receiver"/>
</dbReference>
<accession>A0A2N9M304</accession>
<proteinExistence type="predicted"/>
<dbReference type="PROSITE" id="PS50110">
    <property type="entry name" value="RESPONSE_REGULATORY"/>
    <property type="match status" value="1"/>
</dbReference>
<dbReference type="Pfam" id="PF00072">
    <property type="entry name" value="Response_reg"/>
    <property type="match status" value="1"/>
</dbReference>
<evidence type="ECO:0000256" key="2">
    <source>
        <dbReference type="ARBA" id="ARBA00034247"/>
    </source>
</evidence>
<organism evidence="6 7">
    <name type="scientific">Candidatus Sulfuritelmatomonas gaucii</name>
    <dbReference type="NCBI Taxonomy" id="2043161"/>
    <lineage>
        <taxon>Bacteria</taxon>
        <taxon>Pseudomonadati</taxon>
        <taxon>Acidobacteriota</taxon>
        <taxon>Terriglobia</taxon>
        <taxon>Terriglobales</taxon>
        <taxon>Acidobacteriaceae</taxon>
        <taxon>Candidatus Sulfuritelmatomonas</taxon>
    </lineage>
</organism>
<dbReference type="CDD" id="cd17574">
    <property type="entry name" value="REC_OmpR"/>
    <property type="match status" value="1"/>
</dbReference>
<dbReference type="SMART" id="SM00448">
    <property type="entry name" value="REC"/>
    <property type="match status" value="1"/>
</dbReference>
<feature type="domain" description="Response regulatory" evidence="4">
    <location>
        <begin position="2"/>
        <end position="119"/>
    </location>
</feature>
<dbReference type="GO" id="GO:0043709">
    <property type="term" value="P:cell adhesion involved in single-species biofilm formation"/>
    <property type="evidence" value="ECO:0007669"/>
    <property type="project" value="TreeGrafter"/>
</dbReference>
<dbReference type="Gene3D" id="6.10.250.690">
    <property type="match status" value="1"/>
</dbReference>
<keyword evidence="3" id="KW-0597">Phosphoprotein</keyword>
<dbReference type="InterPro" id="IPR043128">
    <property type="entry name" value="Rev_trsase/Diguanyl_cyclase"/>
</dbReference>
<dbReference type="OrthoDB" id="9804955at2"/>
<dbReference type="Proteomes" id="UP000239735">
    <property type="component" value="Unassembled WGS sequence"/>
</dbReference>
<evidence type="ECO:0000313" key="6">
    <source>
        <dbReference type="EMBL" id="SPE29841.1"/>
    </source>
</evidence>
<dbReference type="NCBIfam" id="TIGR00254">
    <property type="entry name" value="GGDEF"/>
    <property type="match status" value="1"/>
</dbReference>
<dbReference type="Gene3D" id="3.40.50.2300">
    <property type="match status" value="1"/>
</dbReference>
<feature type="modified residue" description="4-aspartylphosphate" evidence="3">
    <location>
        <position position="52"/>
    </location>
</feature>
<dbReference type="SMART" id="SM00267">
    <property type="entry name" value="GGDEF"/>
    <property type="match status" value="1"/>
</dbReference>
<evidence type="ECO:0000259" key="4">
    <source>
        <dbReference type="PROSITE" id="PS50110"/>
    </source>
</evidence>
<dbReference type="EC" id="2.7.7.65" evidence="1"/>
<dbReference type="GO" id="GO:0052621">
    <property type="term" value="F:diguanylate cyclase activity"/>
    <property type="evidence" value="ECO:0007669"/>
    <property type="project" value="UniProtKB-EC"/>
</dbReference>
<dbReference type="AlphaFoldDB" id="A0A2N9M304"/>
<dbReference type="InterPro" id="IPR050469">
    <property type="entry name" value="Diguanylate_Cyclase"/>
</dbReference>
<dbReference type="InterPro" id="IPR011006">
    <property type="entry name" value="CheY-like_superfamily"/>
</dbReference>
<evidence type="ECO:0000313" key="7">
    <source>
        <dbReference type="Proteomes" id="UP000239735"/>
    </source>
</evidence>
<feature type="domain" description="GGDEF" evidence="5">
    <location>
        <begin position="169"/>
        <end position="303"/>
    </location>
</feature>
<dbReference type="GO" id="GO:0005886">
    <property type="term" value="C:plasma membrane"/>
    <property type="evidence" value="ECO:0007669"/>
    <property type="project" value="TreeGrafter"/>
</dbReference>
<dbReference type="Gene3D" id="3.30.70.270">
    <property type="match status" value="1"/>
</dbReference>
<dbReference type="SUPFAM" id="SSF55073">
    <property type="entry name" value="Nucleotide cyclase"/>
    <property type="match status" value="1"/>
</dbReference>
<comment type="catalytic activity">
    <reaction evidence="2">
        <text>2 GTP = 3',3'-c-di-GMP + 2 diphosphate</text>
        <dbReference type="Rhea" id="RHEA:24898"/>
        <dbReference type="ChEBI" id="CHEBI:33019"/>
        <dbReference type="ChEBI" id="CHEBI:37565"/>
        <dbReference type="ChEBI" id="CHEBI:58805"/>
        <dbReference type="EC" id="2.7.7.65"/>
    </reaction>
</comment>
<evidence type="ECO:0000256" key="1">
    <source>
        <dbReference type="ARBA" id="ARBA00012528"/>
    </source>
</evidence>
<protein>
    <recommendedName>
        <fullName evidence="1">diguanylate cyclase</fullName>
        <ecNumber evidence="1">2.7.7.65</ecNumber>
    </recommendedName>
</protein>
<evidence type="ECO:0000256" key="3">
    <source>
        <dbReference type="PROSITE-ProRule" id="PRU00169"/>
    </source>
</evidence>
<reference evidence="7" key="1">
    <citation type="submission" date="2018-02" db="EMBL/GenBank/DDBJ databases">
        <authorList>
            <person name="Hausmann B."/>
        </authorList>
    </citation>
    <scope>NUCLEOTIDE SEQUENCE [LARGE SCALE GENOMIC DNA]</scope>
    <source>
        <strain evidence="7">Peat soil MAG SbA5</strain>
    </source>
</reference>
<sequence length="313" mass="34903">MKVLIADDDALSRRLLQKTLERAGYEVIAVENGRLAADQICHPEGPRLALLDWVMPELDGPSVCREVRRKRGERHVHLILLTSKDSKRDIVSGLESGADDYLVKPFDPDELKARLRSGMRIMELEDTLLEAREEMRYKATHDSLTTLLNRGTILEVLARELTRTQRERSCISILLGDIDHFKVVNDTYGHPIGDEVLREVGHRLLASVRSYDSVGRYGGEEFLLVLNRCEGDRALFRAEQIRNAIGQIPISTSKGALPITLSLGVHASPGFVASTIEDVLSSVDDALYEAKAAGRNCCRLAGFCAGRCLQRRD</sequence>
<evidence type="ECO:0000259" key="5">
    <source>
        <dbReference type="PROSITE" id="PS50887"/>
    </source>
</evidence>
<dbReference type="CDD" id="cd01949">
    <property type="entry name" value="GGDEF"/>
    <property type="match status" value="1"/>
</dbReference>